<name>E4MQA6_CAPOC</name>
<dbReference type="Pfam" id="PF07669">
    <property type="entry name" value="Eco57I"/>
    <property type="match status" value="1"/>
</dbReference>
<dbReference type="InterPro" id="IPR011639">
    <property type="entry name" value="MethylTrfase_TaqI-like_dom"/>
</dbReference>
<dbReference type="EMBL" id="AEOH01000014">
    <property type="protein sequence ID" value="EFS98138.1"/>
    <property type="molecule type" value="Genomic_DNA"/>
</dbReference>
<dbReference type="SUPFAM" id="SSF53335">
    <property type="entry name" value="S-adenosyl-L-methionine-dependent methyltransferases"/>
    <property type="match status" value="1"/>
</dbReference>
<evidence type="ECO:0000259" key="1">
    <source>
        <dbReference type="Pfam" id="PF07669"/>
    </source>
</evidence>
<evidence type="ECO:0000313" key="3">
    <source>
        <dbReference type="Proteomes" id="UP000005391"/>
    </source>
</evidence>
<dbReference type="Gene3D" id="3.40.50.150">
    <property type="entry name" value="Vaccinia Virus protein VP39"/>
    <property type="match status" value="1"/>
</dbReference>
<dbReference type="eggNOG" id="COG0827">
    <property type="taxonomic scope" value="Bacteria"/>
</dbReference>
<reference evidence="2 3" key="1">
    <citation type="submission" date="2010-10" db="EMBL/GenBank/DDBJ databases">
        <authorList>
            <person name="Muzny D."/>
            <person name="Qin X."/>
            <person name="Deng J."/>
            <person name="Jiang H."/>
            <person name="Liu Y."/>
            <person name="Qu J."/>
            <person name="Song X.-Z."/>
            <person name="Zhang L."/>
            <person name="Thornton R."/>
            <person name="Coyle M."/>
            <person name="Francisco L."/>
            <person name="Jackson L."/>
            <person name="Javaid M."/>
            <person name="Korchina V."/>
            <person name="Kovar C."/>
            <person name="Mata R."/>
            <person name="Mathew T."/>
            <person name="Ngo R."/>
            <person name="Nguyen L."/>
            <person name="Nguyen N."/>
            <person name="Okwuonu G."/>
            <person name="Ongeri F."/>
            <person name="Pham C."/>
            <person name="Simmons D."/>
            <person name="Wilczek-Boney K."/>
            <person name="Hale W."/>
            <person name="Jakkamsetti A."/>
            <person name="Pham P."/>
            <person name="Ruth R."/>
            <person name="San Lucas F."/>
            <person name="Warren J."/>
            <person name="Zhang J."/>
            <person name="Zhao Z."/>
            <person name="Zhou C."/>
            <person name="Zhu D."/>
            <person name="Lee S."/>
            <person name="Bess C."/>
            <person name="Blankenburg K."/>
            <person name="Forbes L."/>
            <person name="Fu Q."/>
            <person name="Gubbala S."/>
            <person name="Hirani K."/>
            <person name="Jayaseelan J.C."/>
            <person name="Lara F."/>
            <person name="Munidasa M."/>
            <person name="Palculict T."/>
            <person name="Patil S."/>
            <person name="Pu L.-L."/>
            <person name="Saada N."/>
            <person name="Tang L."/>
            <person name="Weissenberger G."/>
            <person name="Zhu Y."/>
            <person name="Hemphill L."/>
            <person name="Shang Y."/>
            <person name="Youmans B."/>
            <person name="Ayvaz T."/>
            <person name="Ross M."/>
            <person name="Santibanez J."/>
            <person name="Aqrawi P."/>
            <person name="Gross S."/>
            <person name="Joshi V."/>
            <person name="Fowler G."/>
            <person name="Nazareth L."/>
            <person name="Reid J."/>
            <person name="Worley K."/>
            <person name="Petrosino J."/>
            <person name="Highlander S."/>
            <person name="Gibbs R."/>
        </authorList>
    </citation>
    <scope>NUCLEOTIDE SEQUENCE [LARGE SCALE GENOMIC DNA]</scope>
    <source>
        <strain evidence="2 3">F0287</strain>
    </source>
</reference>
<dbReference type="HOGENOM" id="CLU_2680909_0_0_10"/>
<proteinExistence type="predicted"/>
<dbReference type="Proteomes" id="UP000005391">
    <property type="component" value="Unassembled WGS sequence"/>
</dbReference>
<sequence>MYNHFFFKGYQILSNKGVLSFITSKTFWTTQTKRNLRDLLLSRRLEYIFDTGNPFESAMVDTCITSFSKIKPEK</sequence>
<accession>E4MQA6</accession>
<dbReference type="GO" id="GO:0009007">
    <property type="term" value="F:site-specific DNA-methyltransferase (adenine-specific) activity"/>
    <property type="evidence" value="ECO:0007669"/>
    <property type="project" value="UniProtKB-EC"/>
</dbReference>
<dbReference type="InterPro" id="IPR029063">
    <property type="entry name" value="SAM-dependent_MTases_sf"/>
</dbReference>
<dbReference type="AlphaFoldDB" id="E4MQA6"/>
<evidence type="ECO:0000313" key="2">
    <source>
        <dbReference type="EMBL" id="EFS98138.1"/>
    </source>
</evidence>
<feature type="domain" description="Type II methyltransferase M.TaqI-like" evidence="1">
    <location>
        <begin position="1"/>
        <end position="51"/>
    </location>
</feature>
<comment type="caution">
    <text evidence="2">The sequence shown here is derived from an EMBL/GenBank/DDBJ whole genome shotgun (WGS) entry which is preliminary data.</text>
</comment>
<dbReference type="GO" id="GO:0006304">
    <property type="term" value="P:DNA modification"/>
    <property type="evidence" value="ECO:0007669"/>
    <property type="project" value="InterPro"/>
</dbReference>
<organism evidence="2 3">
    <name type="scientific">Capnocytophaga ochracea F0287</name>
    <dbReference type="NCBI Taxonomy" id="873517"/>
    <lineage>
        <taxon>Bacteria</taxon>
        <taxon>Pseudomonadati</taxon>
        <taxon>Bacteroidota</taxon>
        <taxon>Flavobacteriia</taxon>
        <taxon>Flavobacteriales</taxon>
        <taxon>Flavobacteriaceae</taxon>
        <taxon>Capnocytophaga</taxon>
    </lineage>
</organism>
<protein>
    <recommendedName>
        <fullName evidence="1">Type II methyltransferase M.TaqI-like domain-containing protein</fullName>
    </recommendedName>
</protein>
<gene>
    <name evidence="2" type="ORF">HMPREF1977_0566</name>
</gene>